<reference evidence="2" key="2">
    <citation type="submission" date="2025-08" db="UniProtKB">
        <authorList>
            <consortium name="Ensembl"/>
        </authorList>
    </citation>
    <scope>IDENTIFICATION</scope>
</reference>
<gene>
    <name evidence="2" type="primary">ATP13A5</name>
</gene>
<evidence type="ECO:0000313" key="3">
    <source>
        <dbReference type="Proteomes" id="UP000005225"/>
    </source>
</evidence>
<name>H0XRC1_OTOGA</name>
<dbReference type="HOGENOM" id="CLU_3422516_0_0_1"/>
<dbReference type="GeneTree" id="ENSGT00940000160327"/>
<evidence type="ECO:0000256" key="1">
    <source>
        <dbReference type="SAM" id="MobiDB-lite"/>
    </source>
</evidence>
<feature type="compositionally biased region" description="Basic and acidic residues" evidence="1">
    <location>
        <begin position="1"/>
        <end position="15"/>
    </location>
</feature>
<dbReference type="EMBL" id="AAQR03094417">
    <property type="status" value="NOT_ANNOTATED_CDS"/>
    <property type="molecule type" value="Genomic_DNA"/>
</dbReference>
<dbReference type="AlphaFoldDB" id="H0XRC1"/>
<evidence type="ECO:0000313" key="2">
    <source>
        <dbReference type="Ensembl" id="ENSOGAP00000018663.1"/>
    </source>
</evidence>
<accession>H0XRC1</accession>
<keyword evidence="3" id="KW-1185">Reference proteome</keyword>
<dbReference type="Ensembl" id="ENSOGAT00000034628.1">
    <property type="protein sequence ID" value="ENSOGAP00000018663.1"/>
    <property type="gene ID" value="ENSOGAG00000006643.2"/>
</dbReference>
<reference evidence="2" key="3">
    <citation type="submission" date="2025-09" db="UniProtKB">
        <authorList>
            <consortium name="Ensembl"/>
        </authorList>
    </citation>
    <scope>IDENTIFICATION</scope>
</reference>
<sequence length="24" mass="3185">RPHWRVDTERKTERERRKKRKKAH</sequence>
<dbReference type="EMBL" id="AAQR03094416">
    <property type="status" value="NOT_ANNOTATED_CDS"/>
    <property type="molecule type" value="Genomic_DNA"/>
</dbReference>
<proteinExistence type="predicted"/>
<dbReference type="Proteomes" id="UP000005225">
    <property type="component" value="Unassembled WGS sequence"/>
</dbReference>
<protein>
    <submittedName>
        <fullName evidence="2">ATPase 13A5</fullName>
    </submittedName>
</protein>
<reference evidence="3" key="1">
    <citation type="submission" date="2011-03" db="EMBL/GenBank/DDBJ databases">
        <title>Version 3 of the genome sequence of Otolemur garnettii (Bushbaby).</title>
        <authorList>
            <consortium name="The Broad Institute Genome Sequencing Platform"/>
            <person name="Di Palma F."/>
            <person name="Johnson J."/>
            <person name="Lander E.S."/>
            <person name="Lindblad-Toh K."/>
            <person name="Jaffe D.B."/>
            <person name="Gnerre S."/>
            <person name="MacCallum I."/>
            <person name="Przybylski D."/>
            <person name="Ribeiro F.J."/>
            <person name="Burton J.N."/>
            <person name="Walker B.J."/>
            <person name="Sharpe T."/>
            <person name="Hall G."/>
        </authorList>
    </citation>
    <scope>NUCLEOTIDE SEQUENCE [LARGE SCALE GENOMIC DNA]</scope>
</reference>
<feature type="region of interest" description="Disordered" evidence="1">
    <location>
        <begin position="1"/>
        <end position="24"/>
    </location>
</feature>
<organism evidence="2 3">
    <name type="scientific">Otolemur garnettii</name>
    <name type="common">Small-eared galago</name>
    <name type="synonym">Garnett's greater bushbaby</name>
    <dbReference type="NCBI Taxonomy" id="30611"/>
    <lineage>
        <taxon>Eukaryota</taxon>
        <taxon>Metazoa</taxon>
        <taxon>Chordata</taxon>
        <taxon>Craniata</taxon>
        <taxon>Vertebrata</taxon>
        <taxon>Euteleostomi</taxon>
        <taxon>Mammalia</taxon>
        <taxon>Eutheria</taxon>
        <taxon>Euarchontoglires</taxon>
        <taxon>Primates</taxon>
        <taxon>Strepsirrhini</taxon>
        <taxon>Lorisiformes</taxon>
        <taxon>Galagidae</taxon>
        <taxon>Otolemur</taxon>
    </lineage>
</organism>